<dbReference type="EMBL" id="CP008953">
    <property type="protein sequence ID" value="AIG76360.1"/>
    <property type="molecule type" value="Genomic_DNA"/>
</dbReference>
<name>A0A075V1D5_9PSEU</name>
<gene>
    <name evidence="2" type="ORF">AJAP_17460</name>
</gene>
<sequence>MSRKAAKFADKAILLSATLFLAGKAYNVPAKAFWDDLLNDRSYLLLVALVTAGVFGAFAPFESWQRRAFVDRNVMMRRRVLSTFGRLLEISAKIDPPLDTGDLALHVWRKTRTLRHPIHGVLKRLSSYRMSSFPATRSFAPVRGIGAVGLCWQHDREVTFDVAPLADRLTDEAKFDDHVAHFGKESVMNLKWEEFQALKHRTALFVTPIRSGRNKFVGCVSVDAGRGYEVLDRRELLEEMTNLGMAIGREDFECT</sequence>
<evidence type="ECO:0000256" key="1">
    <source>
        <dbReference type="SAM" id="Phobius"/>
    </source>
</evidence>
<dbReference type="AlphaFoldDB" id="A0A075V1D5"/>
<dbReference type="HOGENOM" id="CLU_1088359_0_0_11"/>
<evidence type="ECO:0000313" key="2">
    <source>
        <dbReference type="EMBL" id="AIG76360.1"/>
    </source>
</evidence>
<keyword evidence="3" id="KW-1185">Reference proteome</keyword>
<dbReference type="STRING" id="208439.AJAP_17460"/>
<protein>
    <submittedName>
        <fullName evidence="2">Conserved putative membrane protein</fullName>
    </submittedName>
</protein>
<keyword evidence="1" id="KW-0472">Membrane</keyword>
<dbReference type="RefSeq" id="WP_038512860.1">
    <property type="nucleotide sequence ID" value="NZ_CP008953.1"/>
</dbReference>
<dbReference type="eggNOG" id="ENOG50320NC">
    <property type="taxonomic scope" value="Bacteria"/>
</dbReference>
<feature type="transmembrane region" description="Helical" evidence="1">
    <location>
        <begin position="43"/>
        <end position="61"/>
    </location>
</feature>
<keyword evidence="1" id="KW-1133">Transmembrane helix</keyword>
<accession>A0A075V1D5</accession>
<evidence type="ECO:0000313" key="3">
    <source>
        <dbReference type="Proteomes" id="UP000028492"/>
    </source>
</evidence>
<dbReference type="KEGG" id="aja:AJAP_17460"/>
<reference evidence="2 3" key="1">
    <citation type="journal article" date="2014" name="J. Biotechnol.">
        <title>Complete genome sequence of the actinobacterium Amycolatopsis japonica MG417-CF17(T) (=DSM 44213T) producing (S,S)-N,N'-ethylenediaminedisuccinic acid.</title>
        <authorList>
            <person name="Stegmann E."/>
            <person name="Albersmeier A."/>
            <person name="Spohn M."/>
            <person name="Gert H."/>
            <person name="Weber T."/>
            <person name="Wohlleben W."/>
            <person name="Kalinowski J."/>
            <person name="Ruckert C."/>
        </authorList>
    </citation>
    <scope>NUCLEOTIDE SEQUENCE [LARGE SCALE GENOMIC DNA]</scope>
    <source>
        <strain evidence="3">MG417-CF17 (DSM 44213)</strain>
    </source>
</reference>
<organism evidence="2 3">
    <name type="scientific">Amycolatopsis japonica</name>
    <dbReference type="NCBI Taxonomy" id="208439"/>
    <lineage>
        <taxon>Bacteria</taxon>
        <taxon>Bacillati</taxon>
        <taxon>Actinomycetota</taxon>
        <taxon>Actinomycetes</taxon>
        <taxon>Pseudonocardiales</taxon>
        <taxon>Pseudonocardiaceae</taxon>
        <taxon>Amycolatopsis</taxon>
        <taxon>Amycolatopsis japonica group</taxon>
    </lineage>
</organism>
<proteinExistence type="predicted"/>
<dbReference type="Proteomes" id="UP000028492">
    <property type="component" value="Chromosome"/>
</dbReference>
<keyword evidence="1" id="KW-0812">Transmembrane</keyword>